<dbReference type="Proteomes" id="UP000521872">
    <property type="component" value="Unassembled WGS sequence"/>
</dbReference>
<organism evidence="3 4">
    <name type="scientific">Agrocybe pediades</name>
    <dbReference type="NCBI Taxonomy" id="84607"/>
    <lineage>
        <taxon>Eukaryota</taxon>
        <taxon>Fungi</taxon>
        <taxon>Dikarya</taxon>
        <taxon>Basidiomycota</taxon>
        <taxon>Agaricomycotina</taxon>
        <taxon>Agaricomycetes</taxon>
        <taxon>Agaricomycetidae</taxon>
        <taxon>Agaricales</taxon>
        <taxon>Agaricineae</taxon>
        <taxon>Strophariaceae</taxon>
        <taxon>Agrocybe</taxon>
    </lineage>
</organism>
<dbReference type="EMBL" id="JAACJL010000030">
    <property type="protein sequence ID" value="KAF4617186.1"/>
    <property type="molecule type" value="Genomic_DNA"/>
</dbReference>
<dbReference type="SUPFAM" id="SSF56801">
    <property type="entry name" value="Acetyl-CoA synthetase-like"/>
    <property type="match status" value="1"/>
</dbReference>
<evidence type="ECO:0000313" key="4">
    <source>
        <dbReference type="Proteomes" id="UP000521872"/>
    </source>
</evidence>
<gene>
    <name evidence="3" type="ORF">D9613_005623</name>
</gene>
<evidence type="ECO:0000259" key="1">
    <source>
        <dbReference type="Pfam" id="PF00501"/>
    </source>
</evidence>
<dbReference type="PANTHER" id="PTHR24096">
    <property type="entry name" value="LONG-CHAIN-FATTY-ACID--COA LIGASE"/>
    <property type="match status" value="1"/>
</dbReference>
<feature type="domain" description="AMP-binding enzyme C-terminal" evidence="2">
    <location>
        <begin position="469"/>
        <end position="532"/>
    </location>
</feature>
<reference evidence="3 4" key="1">
    <citation type="submission" date="2019-12" db="EMBL/GenBank/DDBJ databases">
        <authorList>
            <person name="Floudas D."/>
            <person name="Bentzer J."/>
            <person name="Ahren D."/>
            <person name="Johansson T."/>
            <person name="Persson P."/>
            <person name="Tunlid A."/>
        </authorList>
    </citation>
    <scope>NUCLEOTIDE SEQUENCE [LARGE SCALE GENOMIC DNA]</scope>
    <source>
        <strain evidence="3 4">CBS 102.39</strain>
    </source>
</reference>
<dbReference type="InterPro" id="IPR000873">
    <property type="entry name" value="AMP-dep_synth/lig_dom"/>
</dbReference>
<dbReference type="InterPro" id="IPR025110">
    <property type="entry name" value="AMP-bd_C"/>
</dbReference>
<dbReference type="Gene3D" id="3.30.300.30">
    <property type="match status" value="1"/>
</dbReference>
<feature type="domain" description="AMP-dependent synthetase/ligase" evidence="1">
    <location>
        <begin position="33"/>
        <end position="419"/>
    </location>
</feature>
<dbReference type="Pfam" id="PF00501">
    <property type="entry name" value="AMP-binding"/>
    <property type="match status" value="1"/>
</dbReference>
<dbReference type="PANTHER" id="PTHR24096:SF422">
    <property type="entry name" value="BCDNA.GH02901"/>
    <property type="match status" value="1"/>
</dbReference>
<dbReference type="GO" id="GO:0016405">
    <property type="term" value="F:CoA-ligase activity"/>
    <property type="evidence" value="ECO:0007669"/>
    <property type="project" value="TreeGrafter"/>
</dbReference>
<sequence>MAELHSGEDILPHIPDNLTLSQFMLDYQHEMRPARSSKTPCLVDDSTGKSLSFESLRLQTEYLANGLYIQYEIGERDTVMIFSSNHMNYPIVLWAVHKLGGIVSFSSPQSTAEELAYQLKIARVTYLVIHSNLLKVAQDAAHLVGMPSDRIILLDARSAGGAHDVFSLINIGGRSQEQSYQECQLTAGEGSTKIALLCWSSGTTGMPKAVAISHRALIANILQMAVHNHINSLCTSRDSRSYRPGDIALGVLPFYLRSEDVAGLVIGLHLTLFAAMTVVVIPKFDFPALLKSIAHYKINHLIIVPPIAVAFCKHPATQRYDFRHVKYVLIGAAPVSRQVQDSICRLCPAAQVGQAYGLTEMTTTLSMVSGSQRRGPIGSAGRLLPGIQARVIKPDGSLARCGERGELVVKGPGISLGYLHNQKATKETFRDGWVYTGDEVSLSADQEVFVHDRLKEFIKVKGVQVSPSEIEDCLLSHPDIAEACVIGIPDDYSGEIPVAYVALTNSAVDSLNGNRVPVSYYINSFIKASACPTTTKAHGLIFVLTARSRP</sequence>
<dbReference type="InterPro" id="IPR042099">
    <property type="entry name" value="ANL_N_sf"/>
</dbReference>
<dbReference type="Pfam" id="PF13193">
    <property type="entry name" value="AMP-binding_C"/>
    <property type="match status" value="1"/>
</dbReference>
<dbReference type="AlphaFoldDB" id="A0A8H4VNI5"/>
<dbReference type="PROSITE" id="PS00455">
    <property type="entry name" value="AMP_BINDING"/>
    <property type="match status" value="1"/>
</dbReference>
<dbReference type="InterPro" id="IPR020845">
    <property type="entry name" value="AMP-binding_CS"/>
</dbReference>
<protein>
    <submittedName>
        <fullName evidence="3">Uncharacterized protein</fullName>
    </submittedName>
</protein>
<accession>A0A8H4VNI5</accession>
<proteinExistence type="predicted"/>
<evidence type="ECO:0000259" key="2">
    <source>
        <dbReference type="Pfam" id="PF13193"/>
    </source>
</evidence>
<dbReference type="InterPro" id="IPR045851">
    <property type="entry name" value="AMP-bd_C_sf"/>
</dbReference>
<name>A0A8H4VNI5_9AGAR</name>
<comment type="caution">
    <text evidence="3">The sequence shown here is derived from an EMBL/GenBank/DDBJ whole genome shotgun (WGS) entry which is preliminary data.</text>
</comment>
<evidence type="ECO:0000313" key="3">
    <source>
        <dbReference type="EMBL" id="KAF4617186.1"/>
    </source>
</evidence>
<keyword evidence="4" id="KW-1185">Reference proteome</keyword>
<dbReference type="Gene3D" id="3.40.50.12780">
    <property type="entry name" value="N-terminal domain of ligase-like"/>
    <property type="match status" value="1"/>
</dbReference>